<evidence type="ECO:0000313" key="2">
    <source>
        <dbReference type="EMBL" id="KAK4672808.1"/>
    </source>
</evidence>
<organism evidence="2 3">
    <name type="scientific">Podospora pseudopauciseta</name>
    <dbReference type="NCBI Taxonomy" id="2093780"/>
    <lineage>
        <taxon>Eukaryota</taxon>
        <taxon>Fungi</taxon>
        <taxon>Dikarya</taxon>
        <taxon>Ascomycota</taxon>
        <taxon>Pezizomycotina</taxon>
        <taxon>Sordariomycetes</taxon>
        <taxon>Sordariomycetidae</taxon>
        <taxon>Sordariales</taxon>
        <taxon>Podosporaceae</taxon>
        <taxon>Podospora</taxon>
    </lineage>
</organism>
<reference evidence="2 3" key="1">
    <citation type="journal article" date="2023" name="bioRxiv">
        <title>High-quality genome assemblies of four members of thePodospora anserinaspecies complex.</title>
        <authorList>
            <person name="Ament-Velasquez S.L."/>
            <person name="Vogan A.A."/>
            <person name="Wallerman O."/>
            <person name="Hartmann F."/>
            <person name="Gautier V."/>
            <person name="Silar P."/>
            <person name="Giraud T."/>
            <person name="Johannesson H."/>
        </authorList>
    </citation>
    <scope>NUCLEOTIDE SEQUENCE [LARGE SCALE GENOMIC DNA]</scope>
    <source>
        <strain evidence="2 3">CBS 411.78</strain>
    </source>
</reference>
<dbReference type="Proteomes" id="UP001326199">
    <property type="component" value="Unassembled WGS sequence"/>
</dbReference>
<comment type="caution">
    <text evidence="2">The sequence shown here is derived from an EMBL/GenBank/DDBJ whole genome shotgun (WGS) entry which is preliminary data.</text>
</comment>
<evidence type="ECO:0000256" key="1">
    <source>
        <dbReference type="SAM" id="SignalP"/>
    </source>
</evidence>
<feature type="signal peptide" evidence="1">
    <location>
        <begin position="1"/>
        <end position="19"/>
    </location>
</feature>
<name>A0ABR0HXI0_9PEZI</name>
<evidence type="ECO:0000313" key="3">
    <source>
        <dbReference type="Proteomes" id="UP001326199"/>
    </source>
</evidence>
<sequence>MARLMSLLLSAIAAVGISAQSMADAEDEAQSIYSLSCVLYRLNMGAYAKIVPILNELADDFAEGVEISKFKPALDPEDPTNVTTGNDIENNVGRATNALRDAFQAIANGGGATNLCEVAPAIGKDISMALKELKQAAVTYYFAIINYNPIGQSGLQRAYLSFNSGIDAAIEASDGIIEF</sequence>
<gene>
    <name evidence="2" type="ORF">QC763_106265</name>
</gene>
<feature type="chain" id="PRO_5045437701" evidence="1">
    <location>
        <begin position="20"/>
        <end position="179"/>
    </location>
</feature>
<keyword evidence="3" id="KW-1185">Reference proteome</keyword>
<accession>A0ABR0HXI0</accession>
<keyword evidence="1" id="KW-0732">Signal</keyword>
<protein>
    <submittedName>
        <fullName evidence="2">Uncharacterized protein</fullName>
    </submittedName>
</protein>
<dbReference type="GeneID" id="87927544"/>
<dbReference type="RefSeq" id="XP_062770130.1">
    <property type="nucleotide sequence ID" value="XM_062907201.1"/>
</dbReference>
<dbReference type="EMBL" id="JAFFHB010000001">
    <property type="protein sequence ID" value="KAK4672808.1"/>
    <property type="molecule type" value="Genomic_DNA"/>
</dbReference>
<proteinExistence type="predicted"/>